<reference evidence="1 2" key="1">
    <citation type="journal article" date="2010" name="Nature">
        <title>Genome sequencing and analysis of the model grass Brachypodium distachyon.</title>
        <authorList>
            <consortium name="International Brachypodium Initiative"/>
        </authorList>
    </citation>
    <scope>NUCLEOTIDE SEQUENCE [LARGE SCALE GENOMIC DNA]</scope>
    <source>
        <strain evidence="1 2">Bd21</strain>
    </source>
</reference>
<dbReference type="InParanoid" id="A0A2K2CZ34"/>
<evidence type="ECO:0000313" key="3">
    <source>
        <dbReference type="Proteomes" id="UP000008810"/>
    </source>
</evidence>
<sequence length="72" mass="8431">MLVRQIKTRNVGDDVGSDSENEFNMKINCCNTFFRCCRDDVGEHQTSLSSLVMCYFPGLWPDYVLFWIHMCI</sequence>
<protein>
    <submittedName>
        <fullName evidence="1 2">Uncharacterized protein</fullName>
    </submittedName>
</protein>
<dbReference type="AlphaFoldDB" id="A0A2K2CZ34"/>
<evidence type="ECO:0000313" key="2">
    <source>
        <dbReference type="EnsemblPlants" id="PNT67286"/>
    </source>
</evidence>
<gene>
    <name evidence="1" type="ORF">BRADI_3g23347v3</name>
</gene>
<name>A0A2K2CZ34_BRADI</name>
<accession>A0A2K2CZ34</accession>
<dbReference type="EMBL" id="CM000882">
    <property type="protein sequence ID" value="PNT67286.1"/>
    <property type="molecule type" value="Genomic_DNA"/>
</dbReference>
<dbReference type="Proteomes" id="UP000008810">
    <property type="component" value="Chromosome 3"/>
</dbReference>
<keyword evidence="3" id="KW-1185">Reference proteome</keyword>
<dbReference type="Gramene" id="PNT67286">
    <property type="protein sequence ID" value="PNT67286"/>
    <property type="gene ID" value="BRADI_3g23347v3"/>
</dbReference>
<proteinExistence type="predicted"/>
<organism evidence="1">
    <name type="scientific">Brachypodium distachyon</name>
    <name type="common">Purple false brome</name>
    <name type="synonym">Trachynia distachya</name>
    <dbReference type="NCBI Taxonomy" id="15368"/>
    <lineage>
        <taxon>Eukaryota</taxon>
        <taxon>Viridiplantae</taxon>
        <taxon>Streptophyta</taxon>
        <taxon>Embryophyta</taxon>
        <taxon>Tracheophyta</taxon>
        <taxon>Spermatophyta</taxon>
        <taxon>Magnoliopsida</taxon>
        <taxon>Liliopsida</taxon>
        <taxon>Poales</taxon>
        <taxon>Poaceae</taxon>
        <taxon>BOP clade</taxon>
        <taxon>Pooideae</taxon>
        <taxon>Stipodae</taxon>
        <taxon>Brachypodieae</taxon>
        <taxon>Brachypodium</taxon>
    </lineage>
</organism>
<evidence type="ECO:0000313" key="1">
    <source>
        <dbReference type="EMBL" id="PNT67286.1"/>
    </source>
</evidence>
<reference evidence="2" key="3">
    <citation type="submission" date="2018-08" db="UniProtKB">
        <authorList>
            <consortium name="EnsemblPlants"/>
        </authorList>
    </citation>
    <scope>IDENTIFICATION</scope>
    <source>
        <strain evidence="2">cv. Bd21</strain>
    </source>
</reference>
<dbReference type="EnsemblPlants" id="PNT67286">
    <property type="protein sequence ID" value="PNT67286"/>
    <property type="gene ID" value="BRADI_3g23347v3"/>
</dbReference>
<reference evidence="1" key="2">
    <citation type="submission" date="2017-06" db="EMBL/GenBank/DDBJ databases">
        <title>WGS assembly of Brachypodium distachyon.</title>
        <authorList>
            <consortium name="The International Brachypodium Initiative"/>
            <person name="Lucas S."/>
            <person name="Harmon-Smith M."/>
            <person name="Lail K."/>
            <person name="Tice H."/>
            <person name="Grimwood J."/>
            <person name="Bruce D."/>
            <person name="Barry K."/>
            <person name="Shu S."/>
            <person name="Lindquist E."/>
            <person name="Wang M."/>
            <person name="Pitluck S."/>
            <person name="Vogel J.P."/>
            <person name="Garvin D.F."/>
            <person name="Mockler T.C."/>
            <person name="Schmutz J."/>
            <person name="Rokhsar D."/>
            <person name="Bevan M.W."/>
        </authorList>
    </citation>
    <scope>NUCLEOTIDE SEQUENCE</scope>
    <source>
        <strain evidence="1">Bd21</strain>
    </source>
</reference>